<proteinExistence type="predicted"/>
<dbReference type="EMBL" id="VSRR010108230">
    <property type="protein sequence ID" value="MPC97006.1"/>
    <property type="molecule type" value="Genomic_DNA"/>
</dbReference>
<evidence type="ECO:0000313" key="1">
    <source>
        <dbReference type="EMBL" id="MPC97006.1"/>
    </source>
</evidence>
<reference evidence="1 2" key="1">
    <citation type="submission" date="2019-05" db="EMBL/GenBank/DDBJ databases">
        <title>Another draft genome of Portunus trituberculatus and its Hox gene families provides insights of decapod evolution.</title>
        <authorList>
            <person name="Jeong J.-H."/>
            <person name="Song I."/>
            <person name="Kim S."/>
            <person name="Choi T."/>
            <person name="Kim D."/>
            <person name="Ryu S."/>
            <person name="Kim W."/>
        </authorList>
    </citation>
    <scope>NUCLEOTIDE SEQUENCE [LARGE SCALE GENOMIC DNA]</scope>
    <source>
        <tissue evidence="1">Muscle</tissue>
    </source>
</reference>
<dbReference type="AlphaFoldDB" id="A0A5B7JRM5"/>
<dbReference type="Proteomes" id="UP000324222">
    <property type="component" value="Unassembled WGS sequence"/>
</dbReference>
<protein>
    <submittedName>
        <fullName evidence="1">Uncharacterized protein</fullName>
    </submittedName>
</protein>
<comment type="caution">
    <text evidence="1">The sequence shown here is derived from an EMBL/GenBank/DDBJ whole genome shotgun (WGS) entry which is preliminary data.</text>
</comment>
<accession>A0A5B7JRM5</accession>
<name>A0A5B7JRM5_PORTR</name>
<keyword evidence="2" id="KW-1185">Reference proteome</keyword>
<evidence type="ECO:0000313" key="2">
    <source>
        <dbReference type="Proteomes" id="UP000324222"/>
    </source>
</evidence>
<sequence>MAISKKTEIARVEWYRDVMRKDVASEERRALDMEVQGRRRGRPKIRWTVWPAVVQWNMRALGSEVSPGARVRILSTARV</sequence>
<organism evidence="1 2">
    <name type="scientific">Portunus trituberculatus</name>
    <name type="common">Swimming crab</name>
    <name type="synonym">Neptunus trituberculatus</name>
    <dbReference type="NCBI Taxonomy" id="210409"/>
    <lineage>
        <taxon>Eukaryota</taxon>
        <taxon>Metazoa</taxon>
        <taxon>Ecdysozoa</taxon>
        <taxon>Arthropoda</taxon>
        <taxon>Crustacea</taxon>
        <taxon>Multicrustacea</taxon>
        <taxon>Malacostraca</taxon>
        <taxon>Eumalacostraca</taxon>
        <taxon>Eucarida</taxon>
        <taxon>Decapoda</taxon>
        <taxon>Pleocyemata</taxon>
        <taxon>Brachyura</taxon>
        <taxon>Eubrachyura</taxon>
        <taxon>Portunoidea</taxon>
        <taxon>Portunidae</taxon>
        <taxon>Portuninae</taxon>
        <taxon>Portunus</taxon>
    </lineage>
</organism>
<gene>
    <name evidence="1" type="ORF">E2C01_092293</name>
</gene>